<feature type="transmembrane region" description="Helical" evidence="1">
    <location>
        <begin position="69"/>
        <end position="92"/>
    </location>
</feature>
<dbReference type="Pfam" id="PF00990">
    <property type="entry name" value="GGDEF"/>
    <property type="match status" value="1"/>
</dbReference>
<feature type="transmembrane region" description="Helical" evidence="1">
    <location>
        <begin position="40"/>
        <end position="57"/>
    </location>
</feature>
<organism evidence="4 5">
    <name type="scientific">Maledivibacter halophilus</name>
    <dbReference type="NCBI Taxonomy" id="36842"/>
    <lineage>
        <taxon>Bacteria</taxon>
        <taxon>Bacillati</taxon>
        <taxon>Bacillota</taxon>
        <taxon>Clostridia</taxon>
        <taxon>Peptostreptococcales</taxon>
        <taxon>Caminicellaceae</taxon>
        <taxon>Maledivibacter</taxon>
    </lineage>
</organism>
<dbReference type="NCBIfam" id="TIGR00254">
    <property type="entry name" value="GGDEF"/>
    <property type="match status" value="1"/>
</dbReference>
<keyword evidence="5" id="KW-1185">Reference proteome</keyword>
<feature type="domain" description="PAC" evidence="2">
    <location>
        <begin position="289"/>
        <end position="342"/>
    </location>
</feature>
<keyword evidence="1" id="KW-0472">Membrane</keyword>
<dbReference type="InterPro" id="IPR035965">
    <property type="entry name" value="PAS-like_dom_sf"/>
</dbReference>
<dbReference type="CDD" id="cd00130">
    <property type="entry name" value="PAS"/>
    <property type="match status" value="1"/>
</dbReference>
<dbReference type="SMART" id="SM00267">
    <property type="entry name" value="GGDEF"/>
    <property type="match status" value="1"/>
</dbReference>
<protein>
    <submittedName>
        <fullName evidence="4">PAS domain S-box-containing protein/diguanylate cyclase (GGDEF) domain-containing protein</fullName>
    </submittedName>
</protein>
<dbReference type="InterPro" id="IPR029787">
    <property type="entry name" value="Nucleotide_cyclase"/>
</dbReference>
<dbReference type="GO" id="GO:0005886">
    <property type="term" value="C:plasma membrane"/>
    <property type="evidence" value="ECO:0007669"/>
    <property type="project" value="TreeGrafter"/>
</dbReference>
<dbReference type="PANTHER" id="PTHR45138">
    <property type="entry name" value="REGULATORY COMPONENTS OF SENSORY TRANSDUCTION SYSTEM"/>
    <property type="match status" value="1"/>
</dbReference>
<name>A0A1T5MUN3_9FIRM</name>
<feature type="transmembrane region" description="Helical" evidence="1">
    <location>
        <begin position="159"/>
        <end position="180"/>
    </location>
</feature>
<evidence type="ECO:0000313" key="5">
    <source>
        <dbReference type="Proteomes" id="UP000190285"/>
    </source>
</evidence>
<evidence type="ECO:0000259" key="2">
    <source>
        <dbReference type="PROSITE" id="PS50113"/>
    </source>
</evidence>
<dbReference type="Gene3D" id="3.30.70.270">
    <property type="match status" value="1"/>
</dbReference>
<dbReference type="CDD" id="cd01949">
    <property type="entry name" value="GGDEF"/>
    <property type="match status" value="1"/>
</dbReference>
<keyword evidence="1" id="KW-0812">Transmembrane</keyword>
<dbReference type="PROSITE" id="PS50113">
    <property type="entry name" value="PAC"/>
    <property type="match status" value="1"/>
</dbReference>
<dbReference type="Proteomes" id="UP000190285">
    <property type="component" value="Unassembled WGS sequence"/>
</dbReference>
<dbReference type="GO" id="GO:0043709">
    <property type="term" value="P:cell adhesion involved in single-species biofilm formation"/>
    <property type="evidence" value="ECO:0007669"/>
    <property type="project" value="TreeGrafter"/>
</dbReference>
<dbReference type="EMBL" id="FUZT01000026">
    <property type="protein sequence ID" value="SKC91940.1"/>
    <property type="molecule type" value="Genomic_DNA"/>
</dbReference>
<sequence length="505" mass="59940">MKLFKTLINKINNSIKKRRLDSDEVLEFDRINNVLCLNRIKVISIALIVLSIYFFYADCFLFNTFKCEIYKRTLFLIHFIIFDLSIIFLFFYRWIIKKNDYDGIKIQKLIIKFYVFFSVLLGTITSINSQRLTDNIYNYIIIIFFTAILFPIEPKYKLFVYLINHIFFILKISNASYDYYKMLADQINSTTVVVVAIFISFSMYKYKIDEFLRKNRLKESELNFKKLFEVNPFPLFITTIKDGKIIMANKKAMKFYGISEEKLKMLDSEDFYKNTDERKLMIEQLKNEKSIENYIVEHKKLSGEIKWVISNYKILDYKGEKCILGGVTDITELKRMEDKLAGYAFIDPLTGISNRRKGLESLKELINKTQKGNYEFAICFIDINGLKKVNDLYGHKEGDFFIITVCNTIKSSIGKEDILFRYGGDEFIILFPDKTKEEVDIQLKQINNSIDKLNRIKNKPYKISISIGLYYYESNMNLTIDEIIKFADDKMYEQKIKYRNNRKIY</sequence>
<dbReference type="InterPro" id="IPR000014">
    <property type="entry name" value="PAS"/>
</dbReference>
<reference evidence="4 5" key="1">
    <citation type="submission" date="2017-02" db="EMBL/GenBank/DDBJ databases">
        <authorList>
            <person name="Peterson S.W."/>
        </authorList>
    </citation>
    <scope>NUCLEOTIDE SEQUENCE [LARGE SCALE GENOMIC DNA]</scope>
    <source>
        <strain evidence="4 5">M1</strain>
    </source>
</reference>
<feature type="transmembrane region" description="Helical" evidence="1">
    <location>
        <begin position="136"/>
        <end position="152"/>
    </location>
</feature>
<dbReference type="InterPro" id="IPR043128">
    <property type="entry name" value="Rev_trsase/Diguanyl_cyclase"/>
</dbReference>
<dbReference type="NCBIfam" id="TIGR00229">
    <property type="entry name" value="sensory_box"/>
    <property type="match status" value="1"/>
</dbReference>
<dbReference type="SUPFAM" id="SSF55073">
    <property type="entry name" value="Nucleotide cyclase"/>
    <property type="match status" value="1"/>
</dbReference>
<accession>A0A1T5MUN3</accession>
<dbReference type="PROSITE" id="PS50887">
    <property type="entry name" value="GGDEF"/>
    <property type="match status" value="1"/>
</dbReference>
<evidence type="ECO:0000259" key="3">
    <source>
        <dbReference type="PROSITE" id="PS50887"/>
    </source>
</evidence>
<dbReference type="InterPro" id="IPR000160">
    <property type="entry name" value="GGDEF_dom"/>
</dbReference>
<dbReference type="SUPFAM" id="SSF55785">
    <property type="entry name" value="PYP-like sensor domain (PAS domain)"/>
    <property type="match status" value="1"/>
</dbReference>
<gene>
    <name evidence="4" type="ORF">SAMN02194393_05409</name>
</gene>
<dbReference type="GO" id="GO:1902201">
    <property type="term" value="P:negative regulation of bacterial-type flagellum-dependent cell motility"/>
    <property type="evidence" value="ECO:0007669"/>
    <property type="project" value="TreeGrafter"/>
</dbReference>
<dbReference type="AlphaFoldDB" id="A0A1T5MUN3"/>
<dbReference type="Pfam" id="PF13426">
    <property type="entry name" value="PAS_9"/>
    <property type="match status" value="1"/>
</dbReference>
<dbReference type="InterPro" id="IPR000700">
    <property type="entry name" value="PAS-assoc_C"/>
</dbReference>
<evidence type="ECO:0000256" key="1">
    <source>
        <dbReference type="SAM" id="Phobius"/>
    </source>
</evidence>
<dbReference type="STRING" id="36842.SAMN02194393_05409"/>
<dbReference type="InterPro" id="IPR050469">
    <property type="entry name" value="Diguanylate_Cyclase"/>
</dbReference>
<feature type="transmembrane region" description="Helical" evidence="1">
    <location>
        <begin position="186"/>
        <end position="206"/>
    </location>
</feature>
<dbReference type="RefSeq" id="WP_079495970.1">
    <property type="nucleotide sequence ID" value="NZ_FUZT01000026.1"/>
</dbReference>
<evidence type="ECO:0000313" key="4">
    <source>
        <dbReference type="EMBL" id="SKC91940.1"/>
    </source>
</evidence>
<feature type="domain" description="GGDEF" evidence="3">
    <location>
        <begin position="374"/>
        <end position="505"/>
    </location>
</feature>
<dbReference type="GO" id="GO:0052621">
    <property type="term" value="F:diguanylate cyclase activity"/>
    <property type="evidence" value="ECO:0007669"/>
    <property type="project" value="TreeGrafter"/>
</dbReference>
<dbReference type="Gene3D" id="3.30.450.20">
    <property type="entry name" value="PAS domain"/>
    <property type="match status" value="1"/>
</dbReference>
<feature type="transmembrane region" description="Helical" evidence="1">
    <location>
        <begin position="113"/>
        <end position="130"/>
    </location>
</feature>
<keyword evidence="1" id="KW-1133">Transmembrane helix</keyword>
<dbReference type="PANTHER" id="PTHR45138:SF23">
    <property type="entry name" value="SIGNALING PROTEIN"/>
    <property type="match status" value="1"/>
</dbReference>
<proteinExistence type="predicted"/>